<dbReference type="Proteomes" id="UP000287197">
    <property type="component" value="Unassembled WGS sequence"/>
</dbReference>
<evidence type="ECO:0000313" key="21">
    <source>
        <dbReference type="Proteomes" id="UP000288507"/>
    </source>
</evidence>
<comment type="similarity">
    <text evidence="2 12">Belongs to the GHMP kinase family. Homoserine kinase subfamily.</text>
</comment>
<comment type="subcellular location">
    <subcellularLocation>
        <location evidence="12">Cytoplasm</location>
    </subcellularLocation>
</comment>
<evidence type="ECO:0000313" key="16">
    <source>
        <dbReference type="EMBL" id="OEV45492.1"/>
    </source>
</evidence>
<keyword evidence="9 12" id="KW-0418">Kinase</keyword>
<keyword evidence="6 12" id="KW-0808">Transferase</keyword>
<evidence type="ECO:0000259" key="13">
    <source>
        <dbReference type="Pfam" id="PF00288"/>
    </source>
</evidence>
<dbReference type="InterPro" id="IPR036554">
    <property type="entry name" value="GHMP_kinase_C_sf"/>
</dbReference>
<evidence type="ECO:0000256" key="5">
    <source>
        <dbReference type="ARBA" id="ARBA00022605"/>
    </source>
</evidence>
<evidence type="ECO:0000256" key="3">
    <source>
        <dbReference type="ARBA" id="ARBA00012078"/>
    </source>
</evidence>
<evidence type="ECO:0000259" key="14">
    <source>
        <dbReference type="Pfam" id="PF08544"/>
    </source>
</evidence>
<dbReference type="PANTHER" id="PTHR20861">
    <property type="entry name" value="HOMOSERINE/4-DIPHOSPHOCYTIDYL-2-C-METHYL-D-ERYTHRITOL KINASE"/>
    <property type="match status" value="1"/>
</dbReference>
<dbReference type="PIRSF" id="PIRSF000676">
    <property type="entry name" value="Homoser_kin"/>
    <property type="match status" value="1"/>
</dbReference>
<comment type="catalytic activity">
    <reaction evidence="11 12">
        <text>L-homoserine + ATP = O-phospho-L-homoserine + ADP + H(+)</text>
        <dbReference type="Rhea" id="RHEA:13985"/>
        <dbReference type="ChEBI" id="CHEBI:15378"/>
        <dbReference type="ChEBI" id="CHEBI:30616"/>
        <dbReference type="ChEBI" id="CHEBI:57476"/>
        <dbReference type="ChEBI" id="CHEBI:57590"/>
        <dbReference type="ChEBI" id="CHEBI:456216"/>
        <dbReference type="EC" id="2.7.1.39"/>
    </reaction>
</comment>
<dbReference type="AlphaFoldDB" id="A0A1E7NQY2"/>
<evidence type="ECO:0000256" key="2">
    <source>
        <dbReference type="ARBA" id="ARBA00007370"/>
    </source>
</evidence>
<dbReference type="EMBL" id="AAMOXJ010000006">
    <property type="protein sequence ID" value="EDJ6168910.1"/>
    <property type="molecule type" value="Genomic_DNA"/>
</dbReference>
<dbReference type="EMBL" id="PRBV01000006">
    <property type="protein sequence ID" value="RTJ79532.1"/>
    <property type="molecule type" value="Genomic_DNA"/>
</dbReference>
<gene>
    <name evidence="12" type="primary">thrB</name>
    <name evidence="16" type="ORF">AJY60_08180</name>
    <name evidence="19" type="ORF">C3H42_08055</name>
    <name evidence="18" type="ORF">C3H57_05210</name>
    <name evidence="17" type="ORF">C3I27_08720</name>
    <name evidence="15" type="ORF">GFF90_04780</name>
</gene>
<comment type="caution">
    <text evidence="19">The sequence shown here is derived from an EMBL/GenBank/DDBJ whole genome shotgun (WGS) entry which is preliminary data.</text>
</comment>
<reference evidence="15 22" key="4">
    <citation type="submission" date="2019-10" db="EMBL/GenBank/DDBJ databases">
        <authorList>
            <consortium name="PulseNet: The National Subtyping Network for Foodborne Disease Surveillance"/>
            <person name="Tarr C.L."/>
            <person name="Trees E."/>
            <person name="Katz L.S."/>
            <person name="Carleton-Romer H.A."/>
            <person name="Stroika S."/>
            <person name="Kucerova Z."/>
            <person name="Roache K.F."/>
            <person name="Sabol A.L."/>
            <person name="Besser J."/>
            <person name="Gerner-Smidt P."/>
        </authorList>
    </citation>
    <scope>NUCLEOTIDE SEQUENCE [LARGE SCALE GENOMIC DNA]</scope>
    <source>
        <strain evidence="15 22">PNUSAC012955</strain>
    </source>
</reference>
<evidence type="ECO:0000256" key="6">
    <source>
        <dbReference type="ARBA" id="ARBA00022679"/>
    </source>
</evidence>
<feature type="binding site" evidence="12">
    <location>
        <begin position="84"/>
        <end position="94"/>
    </location>
    <ligand>
        <name>ATP</name>
        <dbReference type="ChEBI" id="CHEBI:30616"/>
    </ligand>
</feature>
<evidence type="ECO:0000256" key="9">
    <source>
        <dbReference type="ARBA" id="ARBA00022777"/>
    </source>
</evidence>
<dbReference type="SUPFAM" id="SSF55060">
    <property type="entry name" value="GHMP Kinase, C-terminal domain"/>
    <property type="match status" value="1"/>
</dbReference>
<dbReference type="EMBL" id="PRCK01000007">
    <property type="protein sequence ID" value="RTJ94832.1"/>
    <property type="molecule type" value="Genomic_DNA"/>
</dbReference>
<dbReference type="Proteomes" id="UP000865560">
    <property type="component" value="Unassembled WGS sequence"/>
</dbReference>
<dbReference type="Gene3D" id="3.30.70.890">
    <property type="entry name" value="GHMP kinase, C-terminal domain"/>
    <property type="match status" value="1"/>
</dbReference>
<organism evidence="19 20">
    <name type="scientific">Campylobacter jejuni</name>
    <dbReference type="NCBI Taxonomy" id="197"/>
    <lineage>
        <taxon>Bacteria</taxon>
        <taxon>Pseudomonadati</taxon>
        <taxon>Campylobacterota</taxon>
        <taxon>Epsilonproteobacteria</taxon>
        <taxon>Campylobacterales</taxon>
        <taxon>Campylobacteraceae</taxon>
        <taxon>Campylobacter</taxon>
    </lineage>
</organism>
<dbReference type="InterPro" id="IPR000870">
    <property type="entry name" value="Homoserine_kinase"/>
</dbReference>
<dbReference type="HAMAP" id="MF_00384">
    <property type="entry name" value="Homoser_kinase"/>
    <property type="match status" value="1"/>
</dbReference>
<proteinExistence type="inferred from homology"/>
<dbReference type="InterPro" id="IPR014721">
    <property type="entry name" value="Ribsml_uS5_D2-typ_fold_subgr"/>
</dbReference>
<dbReference type="PANTHER" id="PTHR20861:SF1">
    <property type="entry name" value="HOMOSERINE KINASE"/>
    <property type="match status" value="1"/>
</dbReference>
<comment type="function">
    <text evidence="12">Catalyzes the ATP-dependent phosphorylation of L-homoserine to L-homoserine phosphate.</text>
</comment>
<dbReference type="InterPro" id="IPR006204">
    <property type="entry name" value="GHMP_kinase_N_dom"/>
</dbReference>
<dbReference type="Pfam" id="PF00288">
    <property type="entry name" value="GHMP_kinases_N"/>
    <property type="match status" value="1"/>
</dbReference>
<evidence type="ECO:0000313" key="19">
    <source>
        <dbReference type="EMBL" id="RTJ94832.1"/>
    </source>
</evidence>
<dbReference type="GO" id="GO:0004413">
    <property type="term" value="F:homoserine kinase activity"/>
    <property type="evidence" value="ECO:0007669"/>
    <property type="project" value="UniProtKB-UniRule"/>
</dbReference>
<reference evidence="16 23" key="1">
    <citation type="submission" date="2016-09" db="EMBL/GenBank/DDBJ databases">
        <title>Campylobacter from American crows.</title>
        <authorList>
            <person name="Weis A.M."/>
            <person name="Weimer B.C."/>
            <person name="Townsend A.K."/>
            <person name="Taff C."/>
        </authorList>
    </citation>
    <scope>NUCLEOTIDE SEQUENCE [LARGE SCALE GENOMIC DNA]</scope>
    <source>
        <strain evidence="16 23">BCW_3791</strain>
    </source>
</reference>
<reference evidence="17" key="2">
    <citation type="submission" date="2018-01" db="EMBL/GenBank/DDBJ databases">
        <authorList>
            <person name="Kovanen S."/>
            <person name="Nieminen T."/>
            <person name="Pohja-Mykra M."/>
            <person name="Raunio-Saarnisto M."/>
            <person name="Sauvala M."/>
            <person name="Fredriksson-Ahomaa M."/>
            <person name="Hanninen M.-L."/>
            <person name="Kivisto R."/>
        </authorList>
    </citation>
    <scope>NUCLEOTIDE SEQUENCE</scope>
    <source>
        <strain evidence="17">SO-26</strain>
    </source>
</reference>
<evidence type="ECO:0000313" key="15">
    <source>
        <dbReference type="EMBL" id="EDJ6168910.1"/>
    </source>
</evidence>
<dbReference type="GO" id="GO:0009088">
    <property type="term" value="P:threonine biosynthetic process"/>
    <property type="evidence" value="ECO:0007669"/>
    <property type="project" value="UniProtKB-UniRule"/>
</dbReference>
<feature type="domain" description="GHMP kinase N-terminal" evidence="13">
    <location>
        <begin position="59"/>
        <end position="137"/>
    </location>
</feature>
<evidence type="ECO:0000313" key="20">
    <source>
        <dbReference type="Proteomes" id="UP000287237"/>
    </source>
</evidence>
<reference evidence="20 21" key="3">
    <citation type="journal article" date="2019" name="Appl. Environ. Microbiol.">
        <title>Population genetics and characterization of Campylobacter jejuni isolates in western jackdaws and game birds in Finland.</title>
        <authorList>
            <person name="Kovanen S."/>
            <person name="Rossi M."/>
            <person name="Pohja-Mykra M."/>
            <person name="Nieminen T."/>
            <person name="Raunio-Saarnisto M."/>
            <person name="Sauvala M."/>
            <person name="Fredriksson-Ahomaa M."/>
            <person name="Hanninen M.L."/>
            <person name="Kivisto R."/>
        </authorList>
    </citation>
    <scope>NUCLEOTIDE SEQUENCE [LARGE SCALE GENOMIC DNA]</scope>
    <source>
        <strain evidence="19 20">CB296</strain>
        <strain evidence="18 21">CB313</strain>
        <strain evidence="17">SO-26</strain>
    </source>
</reference>
<sequence length="292" mass="32573">MKILVPATSANLGPGFDCLGLSLKLFNETQIQKSGVFSISIGGEGSDNIFLKKNNIFVNIFYEIYEKLSGKKDNFRFIFQNNIPLSRGLGSSSAVIVGAIASAYYMSGFKVEKERILDEALIYENHPDNIAPATLGGFVCSLVEKNKVYSIKKEIDKDLAAVVVIPNLAMSTEQSRQALAKNLSFNDAVFNLSHASFLTACFLEKKYEFLKFASQDKLHEINRMKNLPELFEVQKFALENKALMSTLSGSGSSFFSLAFKDDALALAKKMQTKFKDFRVQYLEFDDNGFEIC</sequence>
<feature type="domain" description="GHMP kinase C-terminal" evidence="14">
    <location>
        <begin position="216"/>
        <end position="275"/>
    </location>
</feature>
<protein>
    <recommendedName>
        <fullName evidence="4 12">Homoserine kinase</fullName>
        <shortName evidence="12">HK</shortName>
        <shortName evidence="12">HSK</shortName>
        <ecNumber evidence="3 12">2.7.1.39</ecNumber>
    </recommendedName>
</protein>
<evidence type="ECO:0000313" key="18">
    <source>
        <dbReference type="EMBL" id="RTJ79532.1"/>
    </source>
</evidence>
<dbReference type="EMBL" id="PQZD01000008">
    <property type="protein sequence ID" value="RTI47386.1"/>
    <property type="molecule type" value="Genomic_DNA"/>
</dbReference>
<dbReference type="InterPro" id="IPR006203">
    <property type="entry name" value="GHMP_knse_ATP-bd_CS"/>
</dbReference>
<dbReference type="Pfam" id="PF08544">
    <property type="entry name" value="GHMP_kinases_C"/>
    <property type="match status" value="1"/>
</dbReference>
<dbReference type="PROSITE" id="PS00627">
    <property type="entry name" value="GHMP_KINASES_ATP"/>
    <property type="match status" value="1"/>
</dbReference>
<dbReference type="Proteomes" id="UP000288507">
    <property type="component" value="Unassembled WGS sequence"/>
</dbReference>
<evidence type="ECO:0000313" key="23">
    <source>
        <dbReference type="Proteomes" id="UP000865560"/>
    </source>
</evidence>
<dbReference type="GO" id="GO:0005737">
    <property type="term" value="C:cytoplasm"/>
    <property type="evidence" value="ECO:0007669"/>
    <property type="project" value="UniProtKB-SubCell"/>
</dbReference>
<keyword evidence="7 12" id="KW-0791">Threonine biosynthesis</keyword>
<dbReference type="Proteomes" id="UP000482054">
    <property type="component" value="Unassembled WGS sequence"/>
</dbReference>
<dbReference type="UniPathway" id="UPA00050">
    <property type="reaction ID" value="UER00064"/>
</dbReference>
<evidence type="ECO:0000256" key="8">
    <source>
        <dbReference type="ARBA" id="ARBA00022741"/>
    </source>
</evidence>
<dbReference type="InterPro" id="IPR020568">
    <property type="entry name" value="Ribosomal_Su5_D2-typ_SF"/>
</dbReference>
<dbReference type="EMBL" id="MJVJ01000117">
    <property type="protein sequence ID" value="OEV45492.1"/>
    <property type="molecule type" value="Genomic_DNA"/>
</dbReference>
<keyword evidence="12" id="KW-0963">Cytoplasm</keyword>
<evidence type="ECO:0000256" key="11">
    <source>
        <dbReference type="ARBA" id="ARBA00049375"/>
    </source>
</evidence>
<keyword evidence="5 12" id="KW-0028">Amino-acid biosynthesis</keyword>
<evidence type="ECO:0000256" key="12">
    <source>
        <dbReference type="HAMAP-Rule" id="MF_00384"/>
    </source>
</evidence>
<comment type="pathway">
    <text evidence="1 12">Amino-acid biosynthesis; L-threonine biosynthesis; L-threonine from L-aspartate: step 4/5.</text>
</comment>
<evidence type="ECO:0000256" key="4">
    <source>
        <dbReference type="ARBA" id="ARBA00017858"/>
    </source>
</evidence>
<accession>A0A1E7NQY2</accession>
<evidence type="ECO:0000256" key="10">
    <source>
        <dbReference type="ARBA" id="ARBA00022840"/>
    </source>
</evidence>
<keyword evidence="8 12" id="KW-0547">Nucleotide-binding</keyword>
<dbReference type="EC" id="2.7.1.39" evidence="3 12"/>
<evidence type="ECO:0000256" key="7">
    <source>
        <dbReference type="ARBA" id="ARBA00022697"/>
    </source>
</evidence>
<dbReference type="GO" id="GO:0005524">
    <property type="term" value="F:ATP binding"/>
    <property type="evidence" value="ECO:0007669"/>
    <property type="project" value="UniProtKB-UniRule"/>
</dbReference>
<dbReference type="InterPro" id="IPR013750">
    <property type="entry name" value="GHMP_kinase_C_dom"/>
</dbReference>
<dbReference type="SUPFAM" id="SSF54211">
    <property type="entry name" value="Ribosomal protein S5 domain 2-like"/>
    <property type="match status" value="1"/>
</dbReference>
<dbReference type="RefSeq" id="WP_002857455.1">
    <property type="nucleotide sequence ID" value="NZ_AP028358.1"/>
</dbReference>
<keyword evidence="10 12" id="KW-0067">ATP-binding</keyword>
<dbReference type="NCBIfam" id="TIGR00191">
    <property type="entry name" value="thrB"/>
    <property type="match status" value="1"/>
</dbReference>
<evidence type="ECO:0000313" key="22">
    <source>
        <dbReference type="Proteomes" id="UP000482054"/>
    </source>
</evidence>
<dbReference type="Gene3D" id="3.30.230.10">
    <property type="match status" value="1"/>
</dbReference>
<evidence type="ECO:0000256" key="1">
    <source>
        <dbReference type="ARBA" id="ARBA00005015"/>
    </source>
</evidence>
<name>A0A1E7NQY2_CAMJU</name>
<evidence type="ECO:0000313" key="17">
    <source>
        <dbReference type="EMBL" id="RTI47386.1"/>
    </source>
</evidence>
<dbReference type="Proteomes" id="UP000287237">
    <property type="component" value="Unassembled WGS sequence"/>
</dbReference>
<dbReference type="PRINTS" id="PR00958">
    <property type="entry name" value="HOMSERKINASE"/>
</dbReference>